<dbReference type="Pfam" id="PF00593">
    <property type="entry name" value="TonB_dep_Rec_b-barrel"/>
    <property type="match status" value="1"/>
</dbReference>
<dbReference type="InterPro" id="IPR012910">
    <property type="entry name" value="Plug_dom"/>
</dbReference>
<dbReference type="GO" id="GO:0015344">
    <property type="term" value="F:siderophore uptake transmembrane transporter activity"/>
    <property type="evidence" value="ECO:0007669"/>
    <property type="project" value="TreeGrafter"/>
</dbReference>
<evidence type="ECO:0000256" key="3">
    <source>
        <dbReference type="ARBA" id="ARBA00022448"/>
    </source>
</evidence>
<feature type="domain" description="TonB-dependent receptor-like beta-barrel" evidence="14">
    <location>
        <begin position="215"/>
        <end position="628"/>
    </location>
</feature>
<keyword evidence="3 12" id="KW-0813">Transport</keyword>
<dbReference type="CDD" id="cd01347">
    <property type="entry name" value="ligand_gated_channel"/>
    <property type="match status" value="1"/>
</dbReference>
<evidence type="ECO:0000256" key="7">
    <source>
        <dbReference type="ARBA" id="ARBA00023065"/>
    </source>
</evidence>
<organism evidence="16 17">
    <name type="scientific">Diaphorobacter ruginosibacter</name>
    <dbReference type="NCBI Taxonomy" id="1715720"/>
    <lineage>
        <taxon>Bacteria</taxon>
        <taxon>Pseudomonadati</taxon>
        <taxon>Pseudomonadota</taxon>
        <taxon>Betaproteobacteria</taxon>
        <taxon>Burkholderiales</taxon>
        <taxon>Comamonadaceae</taxon>
        <taxon>Diaphorobacter</taxon>
    </lineage>
</organism>
<dbReference type="InterPro" id="IPR039426">
    <property type="entry name" value="TonB-dep_rcpt-like"/>
</dbReference>
<dbReference type="Pfam" id="PF07715">
    <property type="entry name" value="Plug"/>
    <property type="match status" value="1"/>
</dbReference>
<dbReference type="PANTHER" id="PTHR30069:SF53">
    <property type="entry name" value="COLICIN I RECEPTOR-RELATED"/>
    <property type="match status" value="1"/>
</dbReference>
<reference evidence="16 17" key="1">
    <citation type="submission" date="2020-08" db="EMBL/GenBank/DDBJ databases">
        <title>Genome sequence of Diaphorobacter ruginosibacter DSM 27467T.</title>
        <authorList>
            <person name="Hyun D.-W."/>
            <person name="Bae J.-W."/>
        </authorList>
    </citation>
    <scope>NUCLEOTIDE SEQUENCE [LARGE SCALE GENOMIC DNA]</scope>
    <source>
        <strain evidence="16 17">DSM 27467</strain>
    </source>
</reference>
<sequence length="655" mass="71592">MGSALAVHAQAQDPTSTTTAAEAKALDAVVVTASGYEQALEDAPASITVIPRSELEKRSYRDVTDALRDVPGVVITGGGSTSDISIRGMASGYTMLLVDGRRTGSRETRPNSDGPGIEQGWLPPLEAIERIEVIRGPMSSLYGSDAMGGVVNIITRKVPQAWTGTVRAETTRQESSKSGDILQSNFYLAGPIRSDVLGLQIHGQTSRRQEDRIINGFNHQATNAGTAKLSLTPNKDHDIVLEAGRMLQDRLSTVGRSASRSPTDASYARNHVALSHTGRWSLGTSSTHVQHEEFDNPSRQMHLKNTELSSQITMPLGARNLTTAGLSYRKESLSDQGNQLRVANPISHLERYQWALFAENEWRMTDAFALTAGLRMNRDENYGTDWTPRLYGVWHASEHLSVKGGISTGFKAPSLRAAVADWGQITGGGGDPAIIRGNPALKPEKSTSQEIGIIWDNHADLSASLTFFNTDFKDKITEVRTCADTAGRGQKIVTGNCSIHGTAYKFISDRINVDKANMRGIEATTTWTLQQGLRLAANYTFTQSKQKSGAFSGQPLNQMPRHMLNGTLDWQATEQLGAWTRVNFRSRTSDYLSRTSMAAGTPAFTFVDLGLNYTYSKNVKIGAGIYNLFDKQVDYTGYGTVYDGRRYWLSMTVGF</sequence>
<keyword evidence="7" id="KW-0406">Ion transport</keyword>
<comment type="similarity">
    <text evidence="2 12 13">Belongs to the TonB-dependent receptor family.</text>
</comment>
<evidence type="ECO:0000256" key="11">
    <source>
        <dbReference type="ARBA" id="ARBA00023237"/>
    </source>
</evidence>
<dbReference type="NCBIfam" id="NF010038">
    <property type="entry name" value="PRK13513.1"/>
    <property type="match status" value="1"/>
</dbReference>
<evidence type="ECO:0000256" key="12">
    <source>
        <dbReference type="PROSITE-ProRule" id="PRU01360"/>
    </source>
</evidence>
<gene>
    <name evidence="16" type="ORF">H9K76_18225</name>
</gene>
<dbReference type="InterPro" id="IPR036942">
    <property type="entry name" value="Beta-barrel_TonB_sf"/>
</dbReference>
<feature type="domain" description="TonB-dependent receptor plug" evidence="15">
    <location>
        <begin position="40"/>
        <end position="150"/>
    </location>
</feature>
<evidence type="ECO:0000259" key="14">
    <source>
        <dbReference type="Pfam" id="PF00593"/>
    </source>
</evidence>
<dbReference type="Proteomes" id="UP000515811">
    <property type="component" value="Chromosome"/>
</dbReference>
<keyword evidence="8 13" id="KW-0798">TonB box</keyword>
<evidence type="ECO:0000259" key="15">
    <source>
        <dbReference type="Pfam" id="PF07715"/>
    </source>
</evidence>
<evidence type="ECO:0000256" key="10">
    <source>
        <dbReference type="ARBA" id="ARBA00023170"/>
    </source>
</evidence>
<keyword evidence="10" id="KW-0675">Receptor</keyword>
<evidence type="ECO:0000313" key="17">
    <source>
        <dbReference type="Proteomes" id="UP000515811"/>
    </source>
</evidence>
<dbReference type="SUPFAM" id="SSF56935">
    <property type="entry name" value="Porins"/>
    <property type="match status" value="1"/>
</dbReference>
<evidence type="ECO:0000256" key="13">
    <source>
        <dbReference type="RuleBase" id="RU003357"/>
    </source>
</evidence>
<keyword evidence="5 12" id="KW-0812">Transmembrane</keyword>
<dbReference type="AlphaFoldDB" id="A0A7G9RVT6"/>
<evidence type="ECO:0000313" key="16">
    <source>
        <dbReference type="EMBL" id="QNN59711.1"/>
    </source>
</evidence>
<dbReference type="InterPro" id="IPR037066">
    <property type="entry name" value="Plug_dom_sf"/>
</dbReference>
<keyword evidence="17" id="KW-1185">Reference proteome</keyword>
<keyword evidence="9 12" id="KW-0472">Membrane</keyword>
<proteinExistence type="inferred from homology"/>
<keyword evidence="6" id="KW-0732">Signal</keyword>
<keyword evidence="11 12" id="KW-0998">Cell outer membrane</keyword>
<evidence type="ECO:0000256" key="5">
    <source>
        <dbReference type="ARBA" id="ARBA00022692"/>
    </source>
</evidence>
<dbReference type="InterPro" id="IPR000531">
    <property type="entry name" value="Beta-barrel_TonB"/>
</dbReference>
<accession>A0A7G9RVT6</accession>
<evidence type="ECO:0000256" key="2">
    <source>
        <dbReference type="ARBA" id="ARBA00009810"/>
    </source>
</evidence>
<dbReference type="EMBL" id="CP060714">
    <property type="protein sequence ID" value="QNN59711.1"/>
    <property type="molecule type" value="Genomic_DNA"/>
</dbReference>
<protein>
    <submittedName>
        <fullName evidence="16">Ligand-gated channel protein</fullName>
    </submittedName>
</protein>
<evidence type="ECO:0000256" key="1">
    <source>
        <dbReference type="ARBA" id="ARBA00004571"/>
    </source>
</evidence>
<comment type="subcellular location">
    <subcellularLocation>
        <location evidence="1 12">Cell outer membrane</location>
        <topology evidence="1 12">Multi-pass membrane protein</topology>
    </subcellularLocation>
</comment>
<dbReference type="PANTHER" id="PTHR30069">
    <property type="entry name" value="TONB-DEPENDENT OUTER MEMBRANE RECEPTOR"/>
    <property type="match status" value="1"/>
</dbReference>
<evidence type="ECO:0000256" key="8">
    <source>
        <dbReference type="ARBA" id="ARBA00023077"/>
    </source>
</evidence>
<dbReference type="Gene3D" id="2.40.170.20">
    <property type="entry name" value="TonB-dependent receptor, beta-barrel domain"/>
    <property type="match status" value="1"/>
</dbReference>
<dbReference type="GO" id="GO:0009279">
    <property type="term" value="C:cell outer membrane"/>
    <property type="evidence" value="ECO:0007669"/>
    <property type="project" value="UniProtKB-SubCell"/>
</dbReference>
<evidence type="ECO:0000256" key="9">
    <source>
        <dbReference type="ARBA" id="ARBA00023136"/>
    </source>
</evidence>
<dbReference type="KEGG" id="drg:H9K76_18225"/>
<dbReference type="Gene3D" id="2.170.130.10">
    <property type="entry name" value="TonB-dependent receptor, plug domain"/>
    <property type="match status" value="1"/>
</dbReference>
<keyword evidence="4 12" id="KW-1134">Transmembrane beta strand</keyword>
<dbReference type="GO" id="GO:0044718">
    <property type="term" value="P:siderophore transmembrane transport"/>
    <property type="evidence" value="ECO:0007669"/>
    <property type="project" value="TreeGrafter"/>
</dbReference>
<name>A0A7G9RVT6_9BURK</name>
<dbReference type="PROSITE" id="PS52016">
    <property type="entry name" value="TONB_DEPENDENT_REC_3"/>
    <property type="match status" value="1"/>
</dbReference>
<evidence type="ECO:0000256" key="6">
    <source>
        <dbReference type="ARBA" id="ARBA00022729"/>
    </source>
</evidence>
<evidence type="ECO:0000256" key="4">
    <source>
        <dbReference type="ARBA" id="ARBA00022452"/>
    </source>
</evidence>